<proteinExistence type="inferred from homology"/>
<evidence type="ECO:0000256" key="6">
    <source>
        <dbReference type="ARBA" id="ARBA00022490"/>
    </source>
</evidence>
<dbReference type="Gene3D" id="3.40.630.30">
    <property type="match status" value="2"/>
</dbReference>
<evidence type="ECO:0000256" key="10">
    <source>
        <dbReference type="RuleBase" id="RU004178"/>
    </source>
</evidence>
<dbReference type="EC" id="2.3.1.97" evidence="4 9"/>
<comment type="caution">
    <text evidence="13">The sequence shown here is derived from an EMBL/GenBank/DDBJ whole genome shotgun (WGS) entry which is preliminary data.</text>
</comment>
<dbReference type="GO" id="GO:0005737">
    <property type="term" value="C:cytoplasm"/>
    <property type="evidence" value="ECO:0007669"/>
    <property type="project" value="UniProtKB-SubCell"/>
</dbReference>
<evidence type="ECO:0000313" key="14">
    <source>
        <dbReference type="Proteomes" id="UP001377567"/>
    </source>
</evidence>
<keyword evidence="14" id="KW-1185">Reference proteome</keyword>
<feature type="domain" description="Glycylpeptide N-tetradecanoyltransferase N-terminal" evidence="11">
    <location>
        <begin position="54"/>
        <end position="213"/>
    </location>
</feature>
<gene>
    <name evidence="13" type="ORF">DAKH74_029840</name>
</gene>
<evidence type="ECO:0000256" key="3">
    <source>
        <dbReference type="ARBA" id="ARBA00011245"/>
    </source>
</evidence>
<dbReference type="Pfam" id="PF01233">
    <property type="entry name" value="NMT"/>
    <property type="match status" value="1"/>
</dbReference>
<dbReference type="PIRSF" id="PIRSF015892">
    <property type="entry name" value="N-myristl_transf"/>
    <property type="match status" value="1"/>
</dbReference>
<organism evidence="13 14">
    <name type="scientific">Maudiozyma humilis</name>
    <name type="common">Sour dough yeast</name>
    <name type="synonym">Kazachstania humilis</name>
    <dbReference type="NCBI Taxonomy" id="51915"/>
    <lineage>
        <taxon>Eukaryota</taxon>
        <taxon>Fungi</taxon>
        <taxon>Dikarya</taxon>
        <taxon>Ascomycota</taxon>
        <taxon>Saccharomycotina</taxon>
        <taxon>Saccharomycetes</taxon>
        <taxon>Saccharomycetales</taxon>
        <taxon>Saccharomycetaceae</taxon>
        <taxon>Maudiozyma</taxon>
    </lineage>
</organism>
<dbReference type="InterPro" id="IPR022678">
    <property type="entry name" value="NMT_CS"/>
</dbReference>
<keyword evidence="7 9" id="KW-0808">Transferase</keyword>
<dbReference type="InterPro" id="IPR000903">
    <property type="entry name" value="NMT"/>
</dbReference>
<dbReference type="GO" id="GO:0004379">
    <property type="term" value="F:glycylpeptide N-tetradecanoyltransferase activity"/>
    <property type="evidence" value="ECO:0007669"/>
    <property type="project" value="UniProtKB-EC"/>
</dbReference>
<dbReference type="InterPro" id="IPR016181">
    <property type="entry name" value="Acyl_CoA_acyltransferase"/>
</dbReference>
<feature type="domain" description="Glycylpeptide N-tetradecanoyltransferase C-terminal" evidence="12">
    <location>
        <begin position="227"/>
        <end position="452"/>
    </location>
</feature>
<name>A0AAV5S0H8_MAUHU</name>
<dbReference type="EMBL" id="BTGD01000008">
    <property type="protein sequence ID" value="GMM56368.1"/>
    <property type="molecule type" value="Genomic_DNA"/>
</dbReference>
<dbReference type="FunFam" id="3.40.630.30:FF:000056">
    <property type="entry name" value="Glycylpeptide N-tetradecanoyltransferase"/>
    <property type="match status" value="1"/>
</dbReference>
<evidence type="ECO:0000256" key="7">
    <source>
        <dbReference type="ARBA" id="ARBA00022679"/>
    </source>
</evidence>
<dbReference type="PROSITE" id="PS00975">
    <property type="entry name" value="NMT_1"/>
    <property type="match status" value="1"/>
</dbReference>
<dbReference type="PROSITE" id="PS00976">
    <property type="entry name" value="NMT_2"/>
    <property type="match status" value="1"/>
</dbReference>
<keyword evidence="6" id="KW-0963">Cytoplasm</keyword>
<dbReference type="FunFam" id="3.40.630.30:FF:000042">
    <property type="entry name" value="Glycylpeptide N-tetradecanoyltransferase"/>
    <property type="match status" value="1"/>
</dbReference>
<dbReference type="PANTHER" id="PTHR11377">
    <property type="entry name" value="N-MYRISTOYL TRANSFERASE"/>
    <property type="match status" value="1"/>
</dbReference>
<evidence type="ECO:0000256" key="4">
    <source>
        <dbReference type="ARBA" id="ARBA00012923"/>
    </source>
</evidence>
<dbReference type="AlphaFoldDB" id="A0AAV5S0H8"/>
<protein>
    <recommendedName>
        <fullName evidence="5 9">Glycylpeptide N-tetradecanoyltransferase</fullName>
        <ecNumber evidence="4 9">2.3.1.97</ecNumber>
    </recommendedName>
</protein>
<accession>A0AAV5S0H8</accession>
<sequence>MDQKKLEDLLKMLQVNQGDLAKLSEQQRKDMKDYKFWKTQPVQKFGQEVDKEGPIDAQKRPEDVPADPLPMLGEFEWSTVDIEDAAQLEDVFVLLNENYVEDKDAAFRFNYTREFFHWALKPPGWSREWNVGVRVKATGKLVAFISAIPIDLAVRGKDVRSVEINFLCVHKQLRSKRMAPVLIKEITRRVNRQDIWHALYTAGVVLPSPISTCRYAHRPINWAKLQDVGFTDVPAGKTAPEMVAMYALPGKTKTSGLRRMAAGDVDAALALLVKYQRRFELVQKFSKAEFAHWFLGEDESASDDDASRVIHSYVVEDADGKITDFFSFYSLPFTVLEHAVHKELGIGYLFYYASDADFAFDDRFSAEATAALKTRLTALIGDATILAKQAKMDVFNALTSQDNTLFLDALKFGPGDGFLNFYLFNYKAFPVTGGIKDDKSYDTERRSNVGVVML</sequence>
<evidence type="ECO:0000313" key="13">
    <source>
        <dbReference type="EMBL" id="GMM56368.1"/>
    </source>
</evidence>
<evidence type="ECO:0000256" key="5">
    <source>
        <dbReference type="ARBA" id="ARBA00022240"/>
    </source>
</evidence>
<dbReference type="Pfam" id="PF02799">
    <property type="entry name" value="NMT_C"/>
    <property type="match status" value="1"/>
</dbReference>
<reference evidence="13 14" key="1">
    <citation type="journal article" date="2023" name="Elife">
        <title>Identification of key yeast species and microbe-microbe interactions impacting larval growth of Drosophila in the wild.</title>
        <authorList>
            <person name="Mure A."/>
            <person name="Sugiura Y."/>
            <person name="Maeda R."/>
            <person name="Honda K."/>
            <person name="Sakurai N."/>
            <person name="Takahashi Y."/>
            <person name="Watada M."/>
            <person name="Katoh T."/>
            <person name="Gotoh A."/>
            <person name="Gotoh Y."/>
            <person name="Taniguchi I."/>
            <person name="Nakamura K."/>
            <person name="Hayashi T."/>
            <person name="Katayama T."/>
            <person name="Uemura T."/>
            <person name="Hattori Y."/>
        </authorList>
    </citation>
    <scope>NUCLEOTIDE SEQUENCE [LARGE SCALE GENOMIC DNA]</scope>
    <source>
        <strain evidence="13 14">KH-74</strain>
    </source>
</reference>
<dbReference type="PANTHER" id="PTHR11377:SF5">
    <property type="entry name" value="GLYCYLPEPTIDE N-TETRADECANOYLTRANSFERASE"/>
    <property type="match status" value="1"/>
</dbReference>
<evidence type="ECO:0000256" key="1">
    <source>
        <dbReference type="ARBA" id="ARBA00004496"/>
    </source>
</evidence>
<dbReference type="InterPro" id="IPR022677">
    <property type="entry name" value="NMT_C"/>
</dbReference>
<comment type="similarity">
    <text evidence="2 10">Belongs to the NMT family.</text>
</comment>
<comment type="subunit">
    <text evidence="3">Monomer.</text>
</comment>
<evidence type="ECO:0000256" key="2">
    <source>
        <dbReference type="ARBA" id="ARBA00009469"/>
    </source>
</evidence>
<dbReference type="SUPFAM" id="SSF55729">
    <property type="entry name" value="Acyl-CoA N-acyltransferases (Nat)"/>
    <property type="match status" value="2"/>
</dbReference>
<dbReference type="InterPro" id="IPR022676">
    <property type="entry name" value="NMT_N"/>
</dbReference>
<evidence type="ECO:0000259" key="11">
    <source>
        <dbReference type="Pfam" id="PF01233"/>
    </source>
</evidence>
<comment type="catalytic activity">
    <reaction evidence="9">
        <text>N-terminal glycyl-[protein] + tetradecanoyl-CoA = N-tetradecanoylglycyl-[protein] + CoA + H(+)</text>
        <dbReference type="Rhea" id="RHEA:15521"/>
        <dbReference type="Rhea" id="RHEA-COMP:12666"/>
        <dbReference type="Rhea" id="RHEA-COMP:12667"/>
        <dbReference type="ChEBI" id="CHEBI:15378"/>
        <dbReference type="ChEBI" id="CHEBI:57287"/>
        <dbReference type="ChEBI" id="CHEBI:57385"/>
        <dbReference type="ChEBI" id="CHEBI:64723"/>
        <dbReference type="ChEBI" id="CHEBI:133050"/>
        <dbReference type="EC" id="2.3.1.97"/>
    </reaction>
</comment>
<dbReference type="Proteomes" id="UP001377567">
    <property type="component" value="Unassembled WGS sequence"/>
</dbReference>
<evidence type="ECO:0000256" key="9">
    <source>
        <dbReference type="RuleBase" id="RU000586"/>
    </source>
</evidence>
<comment type="function">
    <text evidence="9">Adds a myristoyl group to the N-terminal glycine residue of certain cellular proteins.</text>
</comment>
<evidence type="ECO:0000259" key="12">
    <source>
        <dbReference type="Pfam" id="PF02799"/>
    </source>
</evidence>
<evidence type="ECO:0000256" key="8">
    <source>
        <dbReference type="ARBA" id="ARBA00023315"/>
    </source>
</evidence>
<comment type="subcellular location">
    <subcellularLocation>
        <location evidence="1">Cytoplasm</location>
    </subcellularLocation>
</comment>
<keyword evidence="8 9" id="KW-0012">Acyltransferase</keyword>